<comment type="caution">
    <text evidence="1">The sequence shown here is derived from an EMBL/GenBank/DDBJ whole genome shotgun (WGS) entry which is preliminary data.</text>
</comment>
<evidence type="ECO:0000313" key="4">
    <source>
        <dbReference type="Proteomes" id="UP000462449"/>
    </source>
</evidence>
<dbReference type="Proteomes" id="UP000285951">
    <property type="component" value="Unassembled WGS sequence"/>
</dbReference>
<accession>A0A7M4D8N6</accession>
<keyword evidence="3" id="KW-1185">Reference proteome</keyword>
<reference evidence="1 4" key="2">
    <citation type="submission" date="2019-12" db="EMBL/GenBank/DDBJ databases">
        <title>Draft genome sequence of Labilibaculum sp. strain 44 isolated from deep waters of Black Sea.</title>
        <authorList>
            <person name="Yadav S."/>
            <person name="Villanueva L."/>
        </authorList>
    </citation>
    <scope>NUCLEOTIDE SEQUENCE [LARGE SCALE GENOMIC DNA]</scope>
    <source>
        <strain evidence="1 4">44</strain>
    </source>
</reference>
<reference evidence="2 3" key="1">
    <citation type="submission" date="2019-11" db="EMBL/GenBank/DDBJ databases">
        <title>Draft genome sequence of Labilibaculum sp. strain SYP isolated from Black Sea.</title>
        <authorList>
            <person name="Yadav S."/>
            <person name="Villanueva L."/>
        </authorList>
    </citation>
    <scope>NUCLEOTIDE SEQUENCE [LARGE SCALE GENOMIC DNA]</scope>
    <source>
        <strain evidence="2 3">44</strain>
    </source>
</reference>
<evidence type="ECO:0000313" key="2">
    <source>
        <dbReference type="EMBL" id="MVB08220.1"/>
    </source>
</evidence>
<gene>
    <name evidence="2" type="ORF">DWB62_014435</name>
    <name evidence="1" type="ORF">GNY23_14435</name>
</gene>
<evidence type="ECO:0000313" key="3">
    <source>
        <dbReference type="Proteomes" id="UP000285951"/>
    </source>
</evidence>
<dbReference type="EMBL" id="QTZN02000037">
    <property type="protein sequence ID" value="MVB08220.1"/>
    <property type="molecule type" value="Genomic_DNA"/>
</dbReference>
<protein>
    <submittedName>
        <fullName evidence="1">Uncharacterized protein</fullName>
    </submittedName>
</protein>
<sequence>MKSLINENKYYKRQSLFPSNSLYTSCWLKKSRATRSVKRIILRINTLFPTCRDRHLVHNIISNCVHNLHCVTVPSRREDSVCERFSHFKRRCSKNRGVLMFIIKLLPWKANICV</sequence>
<evidence type="ECO:0000313" key="1">
    <source>
        <dbReference type="EMBL" id="MUP39015.1"/>
    </source>
</evidence>
<dbReference type="Proteomes" id="UP000462449">
    <property type="component" value="Unassembled WGS sequence"/>
</dbReference>
<dbReference type="EMBL" id="WOTW01000037">
    <property type="protein sequence ID" value="MUP39015.1"/>
    <property type="molecule type" value="Genomic_DNA"/>
</dbReference>
<name>A0A7M4D8N6_9BACT</name>
<proteinExistence type="predicted"/>
<dbReference type="AlphaFoldDB" id="A0A7M4D8N6"/>
<organism evidence="1 4">
    <name type="scientific">Labilibaculum euxinus</name>
    <dbReference type="NCBI Taxonomy" id="2686357"/>
    <lineage>
        <taxon>Bacteria</taxon>
        <taxon>Pseudomonadati</taxon>
        <taxon>Bacteroidota</taxon>
        <taxon>Bacteroidia</taxon>
        <taxon>Marinilabiliales</taxon>
        <taxon>Marinifilaceae</taxon>
        <taxon>Labilibaculum</taxon>
    </lineage>
</organism>